<organism evidence="2 3">
    <name type="scientific">Pichia inconspicua</name>
    <dbReference type="NCBI Taxonomy" id="52247"/>
    <lineage>
        <taxon>Eukaryota</taxon>
        <taxon>Fungi</taxon>
        <taxon>Dikarya</taxon>
        <taxon>Ascomycota</taxon>
        <taxon>Saccharomycotina</taxon>
        <taxon>Pichiomycetes</taxon>
        <taxon>Pichiales</taxon>
        <taxon>Pichiaceae</taxon>
        <taxon>Pichia</taxon>
    </lineage>
</organism>
<dbReference type="AlphaFoldDB" id="A0A4T0WUJ4"/>
<dbReference type="EMBL" id="SELW01000684">
    <property type="protein sequence ID" value="TID12952.1"/>
    <property type="molecule type" value="Genomic_DNA"/>
</dbReference>
<gene>
    <name evidence="2" type="ORF">CANINC_005051</name>
</gene>
<name>A0A4T0WUJ4_9ASCO</name>
<dbReference type="Pfam" id="PF14616">
    <property type="entry name" value="Rua1_C"/>
    <property type="match status" value="1"/>
</dbReference>
<dbReference type="OrthoDB" id="3988936at2759"/>
<reference evidence="2 3" key="1">
    <citation type="journal article" date="2019" name="Front. Genet.">
        <title>Whole-Genome Sequencing of the Opportunistic Yeast Pathogen Candida inconspicua Uncovers Its Hybrid Origin.</title>
        <authorList>
            <person name="Mixao V."/>
            <person name="Hansen A.P."/>
            <person name="Saus E."/>
            <person name="Boekhout T."/>
            <person name="Lass-Florl C."/>
            <person name="Gabaldon T."/>
        </authorList>
    </citation>
    <scope>NUCLEOTIDE SEQUENCE [LARGE SCALE GENOMIC DNA]</scope>
    <source>
        <strain evidence="2 3">CBS 180</strain>
    </source>
</reference>
<protein>
    <recommendedName>
        <fullName evidence="1">Transcription regulator Rua1 C-terminal domain-containing protein</fullName>
    </recommendedName>
</protein>
<dbReference type="InterPro" id="IPR028012">
    <property type="entry name" value="Rua1_C"/>
</dbReference>
<sequence>MKLWTICACSTNTNGYMFTYPPSGMHIDTAVHSTQTNEEYAVFLDECDLSGTRKEHNKKLLINKLKKKLWIKEELYWYHYWYGDAYVDQKVERYARKNGLLYGEEYPVWRKPVIMQVPAESLFWDFDTALNSFVCFNDDLLQEYAKKCDILLLGEEFEEQWVIQLNKNPRRVSEDEIQVKVSQIQGKPSAAFVEKYPNWKSTDFSLKKTYQPPIETMSRRRSEFELSDMFSSSSSSSSSVASSWEETVLNHKAGYTAINISPEIFGPIRVSMKTGIKKATKVGKRSNRAKSPKFEPLFMPSNALEAITEENDSEELDPVFEAALDEYIFSLECTNESYADELEKGKTDENIQELVVVSNIQPQHKVGNRFGCSHHASQILERHKKPSIGQKLYSLCRNEILKVKYERDFIPSEDNSEYHQKIVESSYNQELHRFAKCYFEAQECKLLRNRTVVPEGLNLIIPNDINMWHFDIITNTSDWLYTSNPKQWSKSLPTRWTGQVANFYEPFVIRYKKCDSGRDISFMGLCPYCPVTLEDFTENFNRLFFPLSSKKYEAHLGTVHGVYSSGHEMPCPSFAEKKGIIYASCMECHSAKKMVNVSIHNPQSLLLSYFKHGMKLHCKKRSPPMDPKISGCQSSHFSPPTSYNFNQC</sequence>
<keyword evidence="3" id="KW-1185">Reference proteome</keyword>
<evidence type="ECO:0000313" key="2">
    <source>
        <dbReference type="EMBL" id="TID12952.1"/>
    </source>
</evidence>
<dbReference type="Proteomes" id="UP000307173">
    <property type="component" value="Unassembled WGS sequence"/>
</dbReference>
<comment type="caution">
    <text evidence="2">The sequence shown here is derived from an EMBL/GenBank/DDBJ whole genome shotgun (WGS) entry which is preliminary data.</text>
</comment>
<evidence type="ECO:0000259" key="1">
    <source>
        <dbReference type="Pfam" id="PF14616"/>
    </source>
</evidence>
<proteinExistence type="predicted"/>
<accession>A0A4T0WUJ4</accession>
<evidence type="ECO:0000313" key="3">
    <source>
        <dbReference type="Proteomes" id="UP000307173"/>
    </source>
</evidence>
<feature type="domain" description="Transcription regulator Rua1 C-terminal" evidence="1">
    <location>
        <begin position="501"/>
        <end position="617"/>
    </location>
</feature>